<name>A0A2V0QV93_PSESF</name>
<dbReference type="AlphaFoldDB" id="A0A2V0QV93"/>
<protein>
    <submittedName>
        <fullName evidence="2">Membrane protein involved in ER to Golgi transport</fullName>
    </submittedName>
</protein>
<evidence type="ECO:0000313" key="3">
    <source>
        <dbReference type="Proteomes" id="UP000247480"/>
    </source>
</evidence>
<accession>A0A2V0QV93</accession>
<feature type="region of interest" description="Disordered" evidence="1">
    <location>
        <begin position="162"/>
        <end position="202"/>
    </location>
</feature>
<proteinExistence type="predicted"/>
<gene>
    <name evidence="2" type="ORF">KPSA1_06029</name>
</gene>
<organism evidence="2 3">
    <name type="scientific">Pseudomonas syringae pv. actinidiae</name>
    <dbReference type="NCBI Taxonomy" id="103796"/>
    <lineage>
        <taxon>Bacteria</taxon>
        <taxon>Pseudomonadati</taxon>
        <taxon>Pseudomonadota</taxon>
        <taxon>Gammaproteobacteria</taxon>
        <taxon>Pseudomonadales</taxon>
        <taxon>Pseudomonadaceae</taxon>
        <taxon>Pseudomonas</taxon>
        <taxon>Pseudomonas syringae</taxon>
    </lineage>
</organism>
<evidence type="ECO:0000256" key="1">
    <source>
        <dbReference type="SAM" id="MobiDB-lite"/>
    </source>
</evidence>
<reference evidence="2 3" key="1">
    <citation type="submission" date="2018-04" db="EMBL/GenBank/DDBJ databases">
        <title>Draft genome sequence of Pseudomonas syringae pv. actinidiae biovar 1 strains isolated from kiwifruit in Kagawa prefecture.</title>
        <authorList>
            <person name="Tabuchi M."/>
            <person name="Saito M."/>
            <person name="Fujiwara S."/>
            <person name="Sasa N."/>
            <person name="Akimitsu K."/>
            <person name="Gomi K."/>
            <person name="Konishi-Sugita S."/>
            <person name="Hamano K."/>
            <person name="Kataoka I."/>
        </authorList>
    </citation>
    <scope>NUCLEOTIDE SEQUENCE [LARGE SCALE GENOMIC DNA]</scope>
    <source>
        <strain evidence="2 3">MAFF212206</strain>
    </source>
</reference>
<dbReference type="Proteomes" id="UP000247480">
    <property type="component" value="Unassembled WGS sequence"/>
</dbReference>
<dbReference type="EMBL" id="BGJZ01000313">
    <property type="protein sequence ID" value="GBH12560.1"/>
    <property type="molecule type" value="Genomic_DNA"/>
</dbReference>
<sequence length="202" mass="22178">MSGDFAVRQTIETVEQEGLPGFFGQTFKQPGDSLEYLQRSVNGFRAGNTRLVGMQRQRIQISAFDLAASGTVDQQTGGRGRQKSARLLEVERLGQGKNSNESVMSKIGCTLRAAQFFPQPVLQPRMVVDVELGHLLATTGVIINGGKVAHTSKLLKHEKLSLTRKMTSKSVSSKHRSKATADQSSRTKRTNTRSTYAEPLSR</sequence>
<comment type="caution">
    <text evidence="2">The sequence shown here is derived from an EMBL/GenBank/DDBJ whole genome shotgun (WGS) entry which is preliminary data.</text>
</comment>
<evidence type="ECO:0000313" key="2">
    <source>
        <dbReference type="EMBL" id="GBH12560.1"/>
    </source>
</evidence>